<dbReference type="EMBL" id="SADE01000003">
    <property type="protein sequence ID" value="RVU34671.1"/>
    <property type="molecule type" value="Genomic_DNA"/>
</dbReference>
<dbReference type="InterPro" id="IPR020456">
    <property type="entry name" value="Acylphosphatase"/>
</dbReference>
<dbReference type="RefSeq" id="WP_127766715.1">
    <property type="nucleotide sequence ID" value="NZ_SADE01000003.1"/>
</dbReference>
<feature type="active site" evidence="4">
    <location>
        <position position="20"/>
    </location>
</feature>
<dbReference type="PROSITE" id="PS00151">
    <property type="entry name" value="ACYLPHOSPHATASE_2"/>
    <property type="match status" value="1"/>
</dbReference>
<evidence type="ECO:0000259" key="6">
    <source>
        <dbReference type="PROSITE" id="PS51160"/>
    </source>
</evidence>
<dbReference type="SUPFAM" id="SSF54975">
    <property type="entry name" value="Acylphosphatase/BLUF domain-like"/>
    <property type="match status" value="1"/>
</dbReference>
<proteinExistence type="inferred from homology"/>
<comment type="catalytic activity">
    <reaction evidence="3 4">
        <text>an acyl phosphate + H2O = a carboxylate + phosphate + H(+)</text>
        <dbReference type="Rhea" id="RHEA:14965"/>
        <dbReference type="ChEBI" id="CHEBI:15377"/>
        <dbReference type="ChEBI" id="CHEBI:15378"/>
        <dbReference type="ChEBI" id="CHEBI:29067"/>
        <dbReference type="ChEBI" id="CHEBI:43474"/>
        <dbReference type="ChEBI" id="CHEBI:59918"/>
        <dbReference type="EC" id="3.6.1.7"/>
    </reaction>
</comment>
<evidence type="ECO:0000256" key="1">
    <source>
        <dbReference type="ARBA" id="ARBA00005614"/>
    </source>
</evidence>
<dbReference type="NCBIfam" id="NF010996">
    <property type="entry name" value="PRK14421.1"/>
    <property type="match status" value="1"/>
</dbReference>
<dbReference type="AlphaFoldDB" id="A0A437QJJ0"/>
<dbReference type="InterPro" id="IPR036046">
    <property type="entry name" value="Acylphosphatase-like_dom_sf"/>
</dbReference>
<dbReference type="PANTHER" id="PTHR47268:SF4">
    <property type="entry name" value="ACYLPHOSPHATASE"/>
    <property type="match status" value="1"/>
</dbReference>
<evidence type="ECO:0000256" key="3">
    <source>
        <dbReference type="ARBA" id="ARBA00047645"/>
    </source>
</evidence>
<dbReference type="InterPro" id="IPR001792">
    <property type="entry name" value="Acylphosphatase-like_dom"/>
</dbReference>
<keyword evidence="4" id="KW-0378">Hydrolase</keyword>
<comment type="similarity">
    <text evidence="1 5">Belongs to the acylphosphatase family.</text>
</comment>
<dbReference type="PRINTS" id="PR00112">
    <property type="entry name" value="ACYLPHPHTASE"/>
</dbReference>
<evidence type="ECO:0000313" key="7">
    <source>
        <dbReference type="EMBL" id="RVU34671.1"/>
    </source>
</evidence>
<dbReference type="GO" id="GO:0003998">
    <property type="term" value="F:acylphosphatase activity"/>
    <property type="evidence" value="ECO:0007669"/>
    <property type="project" value="UniProtKB-EC"/>
</dbReference>
<feature type="active site" evidence="4">
    <location>
        <position position="38"/>
    </location>
</feature>
<dbReference type="Pfam" id="PF00708">
    <property type="entry name" value="Acylphosphatase"/>
    <property type="match status" value="1"/>
</dbReference>
<keyword evidence="8" id="KW-1185">Reference proteome</keyword>
<dbReference type="PROSITE" id="PS51160">
    <property type="entry name" value="ACYLPHOSPHATASE_3"/>
    <property type="match status" value="1"/>
</dbReference>
<protein>
    <recommendedName>
        <fullName evidence="2 4">acylphosphatase</fullName>
        <ecNumber evidence="2 4">3.6.1.7</ecNumber>
    </recommendedName>
</protein>
<gene>
    <name evidence="7" type="ORF">EOI86_17600</name>
</gene>
<comment type="caution">
    <text evidence="7">The sequence shown here is derived from an EMBL/GenBank/DDBJ whole genome shotgun (WGS) entry which is preliminary data.</text>
</comment>
<dbReference type="Gene3D" id="3.30.70.100">
    <property type="match status" value="1"/>
</dbReference>
<sequence>MSDVAVHCIITGRVQGVWYRAWTEKEAAGLGLDGWVRNLPDGSVEALFSGPESAVRDMIGRCRSGPPLAHVDAISETPSDLPRDKGFTIL</sequence>
<evidence type="ECO:0000256" key="4">
    <source>
        <dbReference type="PROSITE-ProRule" id="PRU00520"/>
    </source>
</evidence>
<name>A0A437QJJ0_9PROT</name>
<reference evidence="8" key="1">
    <citation type="submission" date="2019-01" db="EMBL/GenBank/DDBJ databases">
        <title>Gri0909 isolated from a small marine red alga.</title>
        <authorList>
            <person name="Kim J."/>
            <person name="Jeong S.E."/>
            <person name="Jeon C.O."/>
        </authorList>
    </citation>
    <scope>NUCLEOTIDE SEQUENCE [LARGE SCALE GENOMIC DNA]</scope>
    <source>
        <strain evidence="8">Gri0909</strain>
    </source>
</reference>
<dbReference type="Proteomes" id="UP000287447">
    <property type="component" value="Unassembled WGS sequence"/>
</dbReference>
<evidence type="ECO:0000256" key="5">
    <source>
        <dbReference type="RuleBase" id="RU004168"/>
    </source>
</evidence>
<feature type="domain" description="Acylphosphatase-like" evidence="6">
    <location>
        <begin position="5"/>
        <end position="90"/>
    </location>
</feature>
<dbReference type="InterPro" id="IPR017968">
    <property type="entry name" value="Acylphosphatase_CS"/>
</dbReference>
<dbReference type="PANTHER" id="PTHR47268">
    <property type="entry name" value="ACYLPHOSPHATASE"/>
    <property type="match status" value="1"/>
</dbReference>
<evidence type="ECO:0000256" key="2">
    <source>
        <dbReference type="ARBA" id="ARBA00012150"/>
    </source>
</evidence>
<dbReference type="OrthoDB" id="5295388at2"/>
<organism evidence="7 8">
    <name type="scientific">Hwanghaeella grinnelliae</name>
    <dbReference type="NCBI Taxonomy" id="2500179"/>
    <lineage>
        <taxon>Bacteria</taxon>
        <taxon>Pseudomonadati</taxon>
        <taxon>Pseudomonadota</taxon>
        <taxon>Alphaproteobacteria</taxon>
        <taxon>Rhodospirillales</taxon>
        <taxon>Rhodospirillaceae</taxon>
        <taxon>Hwanghaeella</taxon>
    </lineage>
</organism>
<dbReference type="EC" id="3.6.1.7" evidence="2 4"/>
<evidence type="ECO:0000313" key="8">
    <source>
        <dbReference type="Proteomes" id="UP000287447"/>
    </source>
</evidence>
<accession>A0A437QJJ0</accession>